<name>A0ACB7VCV5_DIOAL</name>
<gene>
    <name evidence="1" type="ORF">IHE45_09G007600</name>
</gene>
<evidence type="ECO:0000313" key="1">
    <source>
        <dbReference type="EMBL" id="KAH7671735.1"/>
    </source>
</evidence>
<protein>
    <submittedName>
        <fullName evidence="1">Zinc finger RING/FYVE/PHD-type protein</fullName>
    </submittedName>
</protein>
<dbReference type="Proteomes" id="UP000827976">
    <property type="component" value="Chromosome 9"/>
</dbReference>
<proteinExistence type="predicted"/>
<reference evidence="2" key="1">
    <citation type="journal article" date="2022" name="Nat. Commun.">
        <title>Chromosome evolution and the genetic basis of agronomically important traits in greater yam.</title>
        <authorList>
            <person name="Bredeson J.V."/>
            <person name="Lyons J.B."/>
            <person name="Oniyinde I.O."/>
            <person name="Okereke N.R."/>
            <person name="Kolade O."/>
            <person name="Nnabue I."/>
            <person name="Nwadili C.O."/>
            <person name="Hribova E."/>
            <person name="Parker M."/>
            <person name="Nwogha J."/>
            <person name="Shu S."/>
            <person name="Carlson J."/>
            <person name="Kariba R."/>
            <person name="Muthemba S."/>
            <person name="Knop K."/>
            <person name="Barton G.J."/>
            <person name="Sherwood A.V."/>
            <person name="Lopez-Montes A."/>
            <person name="Asiedu R."/>
            <person name="Jamnadass R."/>
            <person name="Muchugi A."/>
            <person name="Goodstein D."/>
            <person name="Egesi C.N."/>
            <person name="Featherston J."/>
            <person name="Asfaw A."/>
            <person name="Simpson G.G."/>
            <person name="Dolezel J."/>
            <person name="Hendre P.S."/>
            <person name="Van Deynze A."/>
            <person name="Kumar P.L."/>
            <person name="Obidiegwu J.E."/>
            <person name="Bhattacharjee R."/>
            <person name="Rokhsar D.S."/>
        </authorList>
    </citation>
    <scope>NUCLEOTIDE SEQUENCE [LARGE SCALE GENOMIC DNA]</scope>
    <source>
        <strain evidence="2">cv. TDa95/00328</strain>
    </source>
</reference>
<organism evidence="1 2">
    <name type="scientific">Dioscorea alata</name>
    <name type="common">Purple yam</name>
    <dbReference type="NCBI Taxonomy" id="55571"/>
    <lineage>
        <taxon>Eukaryota</taxon>
        <taxon>Viridiplantae</taxon>
        <taxon>Streptophyta</taxon>
        <taxon>Embryophyta</taxon>
        <taxon>Tracheophyta</taxon>
        <taxon>Spermatophyta</taxon>
        <taxon>Magnoliopsida</taxon>
        <taxon>Liliopsida</taxon>
        <taxon>Dioscoreales</taxon>
        <taxon>Dioscoreaceae</taxon>
        <taxon>Dioscorea</taxon>
    </lineage>
</organism>
<keyword evidence="2" id="KW-1185">Reference proteome</keyword>
<evidence type="ECO:0000313" key="2">
    <source>
        <dbReference type="Proteomes" id="UP000827976"/>
    </source>
</evidence>
<comment type="caution">
    <text evidence="1">The sequence shown here is derived from an EMBL/GenBank/DDBJ whole genome shotgun (WGS) entry which is preliminary data.</text>
</comment>
<sequence>MLFESLNLQELQLNVNWEDVVCPVCLEFPHNAVLLHCSSYDKGCRPFMCDTDHSHSNCLDRFKTTHGLPTAFEPSSSPSDSLEEIVQLNPTTVGSFPICPLCRGEVKGWVVVNEARLYLNMKERCCQEKECSFVGNYMELQVHTKQNHPNARPSEIDPARKLEWENFQQSTELIDVLSTIHSEVPHGLVLGDYVVEYLNDSGDDYDDFGDDGNWWTSCIFYHMFENFRVCGNRQRRSRTSDNRNHHIQRSRYDASNTDEGSTSSVEVVESRFDEIDGDEEVVVGSGGASAVSGGSANHRSYRRRRSQI</sequence>
<dbReference type="EMBL" id="CM037019">
    <property type="protein sequence ID" value="KAH7671735.1"/>
    <property type="molecule type" value="Genomic_DNA"/>
</dbReference>
<accession>A0ACB7VCV5</accession>